<dbReference type="GO" id="GO:0009295">
    <property type="term" value="C:nucleoid"/>
    <property type="evidence" value="ECO:0007669"/>
    <property type="project" value="TreeGrafter"/>
</dbReference>
<dbReference type="NCBIfam" id="TIGR00621">
    <property type="entry name" value="ssb"/>
    <property type="match status" value="1"/>
</dbReference>
<dbReference type="CDD" id="cd04496">
    <property type="entry name" value="SSB_OBF"/>
    <property type="match status" value="1"/>
</dbReference>
<dbReference type="PIRSF" id="PIRSF002070">
    <property type="entry name" value="SSB"/>
    <property type="match status" value="1"/>
</dbReference>
<dbReference type="Pfam" id="PF00436">
    <property type="entry name" value="SSB"/>
    <property type="match status" value="1"/>
</dbReference>
<protein>
    <recommendedName>
        <fullName evidence="2 3">Single-stranded DNA-binding protein</fullName>
        <shortName evidence="2">SSB</shortName>
    </recommendedName>
</protein>
<reference evidence="4" key="1">
    <citation type="journal article" date="2020" name="mSystems">
        <title>Genome- and Community-Level Interaction Insights into Carbon Utilization and Element Cycling Functions of Hydrothermarchaeota in Hydrothermal Sediment.</title>
        <authorList>
            <person name="Zhou Z."/>
            <person name="Liu Y."/>
            <person name="Xu W."/>
            <person name="Pan J."/>
            <person name="Luo Z.H."/>
            <person name="Li M."/>
        </authorList>
    </citation>
    <scope>NUCLEOTIDE SEQUENCE [LARGE SCALE GENOMIC DNA]</scope>
    <source>
        <strain evidence="4">SpSt-579</strain>
    </source>
</reference>
<organism evidence="4">
    <name type="scientific">candidate division CPR3 bacterium</name>
    <dbReference type="NCBI Taxonomy" id="2268181"/>
    <lineage>
        <taxon>Bacteria</taxon>
        <taxon>Bacteria division CPR3</taxon>
    </lineage>
</organism>
<comment type="subunit">
    <text evidence="2">Homotetramer.</text>
</comment>
<comment type="caution">
    <text evidence="2">Lacks conserved residue(s) required for the propagation of feature annotation.</text>
</comment>
<evidence type="ECO:0000256" key="1">
    <source>
        <dbReference type="ARBA" id="ARBA00023125"/>
    </source>
</evidence>
<dbReference type="Gene3D" id="2.40.50.140">
    <property type="entry name" value="Nucleic acid-binding proteins"/>
    <property type="match status" value="1"/>
</dbReference>
<dbReference type="GO" id="GO:0006260">
    <property type="term" value="P:DNA replication"/>
    <property type="evidence" value="ECO:0007669"/>
    <property type="project" value="InterPro"/>
</dbReference>
<dbReference type="SUPFAM" id="SSF50249">
    <property type="entry name" value="Nucleic acid-binding proteins"/>
    <property type="match status" value="1"/>
</dbReference>
<dbReference type="InterPro" id="IPR012340">
    <property type="entry name" value="NA-bd_OB-fold"/>
</dbReference>
<keyword evidence="1 2" id="KW-0238">DNA-binding</keyword>
<dbReference type="AlphaFoldDB" id="A0A7C4M2V5"/>
<dbReference type="PROSITE" id="PS50935">
    <property type="entry name" value="SSB"/>
    <property type="match status" value="1"/>
</dbReference>
<dbReference type="PANTHER" id="PTHR10302">
    <property type="entry name" value="SINGLE-STRANDED DNA-BINDING PROTEIN"/>
    <property type="match status" value="1"/>
</dbReference>
<dbReference type="InterPro" id="IPR011344">
    <property type="entry name" value="ssDNA-bd"/>
</dbReference>
<evidence type="ECO:0000313" key="4">
    <source>
        <dbReference type="EMBL" id="HGT70993.1"/>
    </source>
</evidence>
<dbReference type="InterPro" id="IPR000424">
    <property type="entry name" value="Primosome_PriB/ssb"/>
</dbReference>
<name>A0A7C4M2V5_UNCC3</name>
<gene>
    <name evidence="4" type="ORF">ENT43_01905</name>
</gene>
<dbReference type="GO" id="GO:0003697">
    <property type="term" value="F:single-stranded DNA binding"/>
    <property type="evidence" value="ECO:0007669"/>
    <property type="project" value="UniProtKB-UniRule"/>
</dbReference>
<dbReference type="EMBL" id="DSYQ01000007">
    <property type="protein sequence ID" value="HGT70993.1"/>
    <property type="molecule type" value="Genomic_DNA"/>
</dbReference>
<proteinExistence type="inferred from homology"/>
<dbReference type="PANTHER" id="PTHR10302:SF27">
    <property type="entry name" value="SINGLE-STRANDED DNA-BINDING PROTEIN"/>
    <property type="match status" value="1"/>
</dbReference>
<sequence length="161" mass="17633">MLSLNRATIIGNLTRDPELRYTPNGSAVASFGVATNRSYIDQATGEKKDSVEFHDVVTWGKLAEICGQILSKGRKVYIEGRLQTRQWEGQDGVRRQKTEIVAENMLVLDRPKEGFTPNQVGAVNSGMNSSPAMDQDMMAAPSPIDDMVMGGGEVNLDDIPF</sequence>
<accession>A0A7C4M2V5</accession>
<evidence type="ECO:0000256" key="3">
    <source>
        <dbReference type="PIRNR" id="PIRNR002070"/>
    </source>
</evidence>
<comment type="caution">
    <text evidence="4">The sequence shown here is derived from an EMBL/GenBank/DDBJ whole genome shotgun (WGS) entry which is preliminary data.</text>
</comment>
<evidence type="ECO:0000256" key="2">
    <source>
        <dbReference type="HAMAP-Rule" id="MF_00984"/>
    </source>
</evidence>
<dbReference type="HAMAP" id="MF_00984">
    <property type="entry name" value="SSB"/>
    <property type="match status" value="1"/>
</dbReference>